<dbReference type="EMBL" id="CAADRA010000185">
    <property type="protein sequence ID" value="VFT79144.1"/>
    <property type="molecule type" value="Genomic_DNA"/>
</dbReference>
<dbReference type="SUPFAM" id="SSF47027">
    <property type="entry name" value="Acyl-CoA binding protein"/>
    <property type="match status" value="1"/>
</dbReference>
<evidence type="ECO:0000256" key="1">
    <source>
        <dbReference type="ARBA" id="ARBA00004370"/>
    </source>
</evidence>
<name>A0A485K6Z2_9STRA</name>
<dbReference type="InterPro" id="IPR036034">
    <property type="entry name" value="PDZ_sf"/>
</dbReference>
<reference evidence="8 10" key="1">
    <citation type="submission" date="2019-03" db="EMBL/GenBank/DDBJ databases">
        <authorList>
            <person name="Gaulin E."/>
            <person name="Dumas B."/>
        </authorList>
    </citation>
    <scope>NUCLEOTIDE SEQUENCE [LARGE SCALE GENOMIC DNA]</scope>
    <source>
        <strain evidence="8">CBS 568.67</strain>
    </source>
</reference>
<evidence type="ECO:0000313" key="4">
    <source>
        <dbReference type="EMBL" id="KAF0717686.1"/>
    </source>
</evidence>
<dbReference type="InterPro" id="IPR000582">
    <property type="entry name" value="Acyl-CoA-binding_protein"/>
</dbReference>
<dbReference type="EMBL" id="VJMH01000223">
    <property type="protein sequence ID" value="KAF0717686.1"/>
    <property type="molecule type" value="Genomic_DNA"/>
</dbReference>
<dbReference type="EMBL" id="CAADRA010000185">
    <property type="protein sequence ID" value="VFT79130.1"/>
    <property type="molecule type" value="Genomic_DNA"/>
</dbReference>
<evidence type="ECO:0000313" key="10">
    <source>
        <dbReference type="Proteomes" id="UP000332933"/>
    </source>
</evidence>
<evidence type="ECO:0000313" key="7">
    <source>
        <dbReference type="EMBL" id="VFT79130.1"/>
    </source>
</evidence>
<organism evidence="8 10">
    <name type="scientific">Aphanomyces stellatus</name>
    <dbReference type="NCBI Taxonomy" id="120398"/>
    <lineage>
        <taxon>Eukaryota</taxon>
        <taxon>Sar</taxon>
        <taxon>Stramenopiles</taxon>
        <taxon>Oomycota</taxon>
        <taxon>Saprolegniomycetes</taxon>
        <taxon>Saprolegniales</taxon>
        <taxon>Verrucalvaceae</taxon>
        <taxon>Aphanomyces</taxon>
    </lineage>
</organism>
<dbReference type="OrthoDB" id="67540at2759"/>
<evidence type="ECO:0000313" key="8">
    <source>
        <dbReference type="EMBL" id="VFT79144.1"/>
    </source>
</evidence>
<dbReference type="GO" id="GO:0042147">
    <property type="term" value="P:retrograde transport, endosome to Golgi"/>
    <property type="evidence" value="ECO:0007669"/>
    <property type="project" value="TreeGrafter"/>
</dbReference>
<sequence>MWVARGPPRILKRDPHALVFLCSQGHWKAEMTPTSLTLRCLQYKEDPFPPQRVPRQGAPPLAAAFLPSATASRLAVLTATTLEMYNYSVDATDGVRLLALESITIGVLGSEEGRCLAVNEDNLFLGTSKGRVMIFRWAFMGSGGHVISPLEHLNLSSFSDDVQSLSISCNTSFLLTTRVVVAVSLSNGLCALMCFAPDTFHLEDIFMIPHVDKCTVCELDSDASLLAVGTHESTVLLFRLQWTTKIELHSKRFQSVSVDKTASSLSLQLWGYQAEDLGPVAALAFTQDNRTVAIGYAHRGVSVFSTDGCKLMTTLPQQVGSSYKDEVARHGVQRLQWSHASGTLVVTPSSAPPPSGAAPPKPLFQELSLQLLKDADGLCLSLAGEPNQLGAWVRTEQPFAKRPSDGTPGPAELSNKLHGGELLLSINGRSVWQSSFESIVSQIKELPVGAPVTLSFLVISFSLVFPLATEALMDPAFREIHQLKWDEEDHTIWEYGLRMQALHGDCNVDTPSLMDVDARAKFDAWAALQNCSHLLALHRYAKLYLSLFPEWHPQHALQMLQPPPPPSSSSLNNATTTLVLVDFARSVLPLGRSDLHLLESQAVHLVATRSVNDPCGVLSSVSISVPSNYAHANQPMQLLAVNPSDTRLAVAGTRGFALYNKRTAKWHLFGSELEEQSFQVVAMEWWKDELVVALTREGTQLYLDVFPRNHLDLDARLAHISMPADCHAITLDDHAVYCLCDTKLMVYRITSAGTLDNNSFTFALTFFRAESLPLCNAFLGRARCFSVIPRLQRQATDQDQGNSWFGGWSLWGEATPPEWTMPRFLVLDQVNCAYMWDPETKIQTLIASEITYISHWQAPTEWPVMCSHMVGLYGRQGYQVWWPLMDNIVFGSPVDKSSVVQFLQAHDPFRVKSVASGLSKGLAWEEYLGLLAEYGVHLQHGVTFSASAMLQDPLLRFNPEVQILGIHPWFGVLVGGFQDNYLGIYDLACRAQPFLHTTICYLLLQGQIDIAKTIMHSMRQRCALTTLTQELVLVAILDKCFQSKWDVGILEHALSLLKDAHGEMETYCEIVANVARKVEPNRLPHLFPLAGDPAQLLQLCRQRNEIRTAANFLLCLDESVANEPTLERPRTNSFAQFQSRSALAFELLVDCCEKDQLHLALQVVRVARAWEPEHYRSSSQQYDRYIDEQVGKYAFQMLVQHRFDKVVWLLTQVEAQLPTLYGEELGVHEKNTAMIQTRLMALLTDAQMRTLHMAVVAAKYEQWATLIKNLLDQPARRIQ</sequence>
<reference evidence="4" key="2">
    <citation type="submission" date="2019-06" db="EMBL/GenBank/DDBJ databases">
        <title>Genomics analysis of Aphanomyces spp. identifies a new class of oomycete effector associated with host adaptation.</title>
        <authorList>
            <person name="Gaulin E."/>
        </authorList>
    </citation>
    <scope>NUCLEOTIDE SEQUENCE</scope>
    <source>
        <strain evidence="4">CBS 578.67</strain>
    </source>
</reference>
<dbReference type="SUPFAM" id="SSF50978">
    <property type="entry name" value="WD40 repeat-like"/>
    <property type="match status" value="1"/>
</dbReference>
<dbReference type="EMBL" id="CAADRA010000223">
    <property type="protein sequence ID" value="VFT79359.1"/>
    <property type="molecule type" value="Genomic_DNA"/>
</dbReference>
<dbReference type="InterPro" id="IPR040096">
    <property type="entry name" value="Ric1"/>
</dbReference>
<dbReference type="Gene3D" id="2.130.10.10">
    <property type="entry name" value="YVTN repeat-like/Quinoprotein amine dehydrogenase"/>
    <property type="match status" value="1"/>
</dbReference>
<accession>A0A485K6Z2</accession>
<dbReference type="Pfam" id="PF07064">
    <property type="entry name" value="RIC1"/>
    <property type="match status" value="1"/>
</dbReference>
<dbReference type="Gene3D" id="1.20.80.10">
    <property type="match status" value="1"/>
</dbReference>
<dbReference type="Pfam" id="PF00887">
    <property type="entry name" value="ACBP"/>
    <property type="match status" value="1"/>
</dbReference>
<dbReference type="GO" id="GO:0000062">
    <property type="term" value="F:fatty-acyl-CoA binding"/>
    <property type="evidence" value="ECO:0007669"/>
    <property type="project" value="InterPro"/>
</dbReference>
<dbReference type="AlphaFoldDB" id="A0A485K6Z2"/>
<dbReference type="PANTHER" id="PTHR22746:SF10">
    <property type="entry name" value="GUANINE NUCLEOTIDE EXCHANGE FACTOR SUBUNIT RIC1"/>
    <property type="match status" value="1"/>
</dbReference>
<dbReference type="GO" id="GO:0005829">
    <property type="term" value="C:cytosol"/>
    <property type="evidence" value="ECO:0007669"/>
    <property type="project" value="TreeGrafter"/>
</dbReference>
<evidence type="ECO:0000313" key="6">
    <source>
        <dbReference type="EMBL" id="KAF0718061.1"/>
    </source>
</evidence>
<keyword evidence="2" id="KW-0472">Membrane</keyword>
<dbReference type="GO" id="GO:0006886">
    <property type="term" value="P:intracellular protein transport"/>
    <property type="evidence" value="ECO:0007669"/>
    <property type="project" value="InterPro"/>
</dbReference>
<dbReference type="PANTHER" id="PTHR22746">
    <property type="entry name" value="RAB6A-GEF COMPLEX PARTNER PROTEIN 1"/>
    <property type="match status" value="1"/>
</dbReference>
<dbReference type="EMBL" id="VJMH01000185">
    <property type="protein sequence ID" value="KAF0718047.1"/>
    <property type="molecule type" value="Genomic_DNA"/>
</dbReference>
<evidence type="ECO:0000313" key="5">
    <source>
        <dbReference type="EMBL" id="KAF0718047.1"/>
    </source>
</evidence>
<dbReference type="EMBL" id="VJMH01000185">
    <property type="protein sequence ID" value="KAF0718061.1"/>
    <property type="molecule type" value="Genomic_DNA"/>
</dbReference>
<comment type="subcellular location">
    <subcellularLocation>
        <location evidence="1">Membrane</location>
    </subcellularLocation>
</comment>
<dbReference type="InterPro" id="IPR014352">
    <property type="entry name" value="FERM/acyl-CoA-bd_prot_sf"/>
</dbReference>
<dbReference type="PROSITE" id="PS51228">
    <property type="entry name" value="ACB_2"/>
    <property type="match status" value="1"/>
</dbReference>
<dbReference type="InterPro" id="IPR015943">
    <property type="entry name" value="WD40/YVTN_repeat-like_dom_sf"/>
</dbReference>
<dbReference type="InterPro" id="IPR036322">
    <property type="entry name" value="WD40_repeat_dom_sf"/>
</dbReference>
<feature type="domain" description="ACB" evidence="3">
    <location>
        <begin position="469"/>
        <end position="553"/>
    </location>
</feature>
<dbReference type="Gene3D" id="2.30.42.10">
    <property type="match status" value="1"/>
</dbReference>
<dbReference type="SUPFAM" id="SSF50156">
    <property type="entry name" value="PDZ domain-like"/>
    <property type="match status" value="1"/>
</dbReference>
<dbReference type="InterPro" id="IPR009771">
    <property type="entry name" value="RIC1_C"/>
</dbReference>
<proteinExistence type="predicted"/>
<dbReference type="InterPro" id="IPR035984">
    <property type="entry name" value="Acyl-CoA-binding_sf"/>
</dbReference>
<evidence type="ECO:0000256" key="2">
    <source>
        <dbReference type="ARBA" id="ARBA00023136"/>
    </source>
</evidence>
<keyword evidence="10" id="KW-1185">Reference proteome</keyword>
<gene>
    <name evidence="8" type="primary">Aste57867_1939</name>
    <name evidence="7" type="synonym">Aste57867_1925</name>
    <name evidence="9" type="synonym">Aste57867_2156</name>
    <name evidence="5" type="ORF">As57867_001923</name>
    <name evidence="6" type="ORF">As57867_001937</name>
    <name evidence="4" type="ORF">As57867_002151</name>
    <name evidence="7" type="ORF">ASTE57867_1925</name>
    <name evidence="8" type="ORF">ASTE57867_1939</name>
    <name evidence="9" type="ORF">ASTE57867_2156</name>
</gene>
<protein>
    <submittedName>
        <fullName evidence="7">Aste57867_1925 protein</fullName>
    </submittedName>
    <submittedName>
        <fullName evidence="8">Aste57867_1939 protein</fullName>
    </submittedName>
    <submittedName>
        <fullName evidence="9">Aste57867_2156 protein</fullName>
    </submittedName>
</protein>
<dbReference type="GO" id="GO:0034066">
    <property type="term" value="C:Ric1-Rgp1 guanyl-nucleotide exchange factor complex"/>
    <property type="evidence" value="ECO:0007669"/>
    <property type="project" value="InterPro"/>
</dbReference>
<evidence type="ECO:0000313" key="9">
    <source>
        <dbReference type="EMBL" id="VFT79359.1"/>
    </source>
</evidence>
<dbReference type="Proteomes" id="UP000332933">
    <property type="component" value="Unassembled WGS sequence"/>
</dbReference>
<dbReference type="GO" id="GO:0000139">
    <property type="term" value="C:Golgi membrane"/>
    <property type="evidence" value="ECO:0007669"/>
    <property type="project" value="TreeGrafter"/>
</dbReference>
<evidence type="ECO:0000259" key="3">
    <source>
        <dbReference type="PROSITE" id="PS51228"/>
    </source>
</evidence>